<dbReference type="Pfam" id="PF12796">
    <property type="entry name" value="Ank_2"/>
    <property type="match status" value="1"/>
</dbReference>
<reference evidence="3 4" key="1">
    <citation type="submission" date="2020-03" db="EMBL/GenBank/DDBJ databases">
        <authorList>
            <consortium name="Genoscope - CEA"/>
            <person name="William W."/>
        </authorList>
    </citation>
    <scope>NUCLEOTIDE SEQUENCE [LARGE SCALE GENOMIC DNA]</scope>
    <source>
        <strain evidence="4">DSM 16959</strain>
    </source>
</reference>
<dbReference type="KEGG" id="doe:DENOEST_3555"/>
<proteinExistence type="predicted"/>
<dbReference type="PANTHER" id="PTHR24171:SF8">
    <property type="entry name" value="BRCA1-ASSOCIATED RING DOMAIN PROTEIN 1"/>
    <property type="match status" value="1"/>
</dbReference>
<dbReference type="PROSITE" id="PS50297">
    <property type="entry name" value="ANK_REP_REGION"/>
    <property type="match status" value="3"/>
</dbReference>
<evidence type="ECO:0000313" key="4">
    <source>
        <dbReference type="Proteomes" id="UP000515733"/>
    </source>
</evidence>
<gene>
    <name evidence="3" type="ORF">DENOEST_3555</name>
</gene>
<sequence>MKRRLLGAALLFCLALPARAELPSPVAFGVALEVGDLTRARQWLDEGLDPNFSADRIGTGLMIGAWEGNIPLMELFLQRGADLNAVNGVGEQALQLAAWKGQRQAVEWLLARGAAVNRQGLAWSALHYAVFAGHREIARRLMERGADVNGRAPNGSTVLMMAAREGHEDIARALIEAGADPRPVNEWGDNALSWAMRHNNLRIARMIASPEEFALAVQRPPESFGAARRSVPPPAQIGEILRQIRLAQAQGKPLDELRQALFDAVAAFKKDMPVTPPAARGKKLAKVTPRPTALMITADRKRVGAERAELVYALPSAPNPAPAAASEDPSELLRQLRLADAVGKPTAELRRRFLESVARFKAP</sequence>
<dbReference type="Proteomes" id="UP000515733">
    <property type="component" value="Chromosome"/>
</dbReference>
<keyword evidence="4" id="KW-1185">Reference proteome</keyword>
<keyword evidence="2" id="KW-0040">ANK repeat</keyword>
<dbReference type="Gene3D" id="1.25.40.20">
    <property type="entry name" value="Ankyrin repeat-containing domain"/>
    <property type="match status" value="2"/>
</dbReference>
<name>A0A6S6XXF4_9PROT</name>
<keyword evidence="1" id="KW-0677">Repeat</keyword>
<dbReference type="AlphaFoldDB" id="A0A6S6XXF4"/>
<organism evidence="3 4">
    <name type="scientific">Denitratisoma oestradiolicum</name>
    <dbReference type="NCBI Taxonomy" id="311182"/>
    <lineage>
        <taxon>Bacteria</taxon>
        <taxon>Pseudomonadati</taxon>
        <taxon>Pseudomonadota</taxon>
        <taxon>Betaproteobacteria</taxon>
        <taxon>Nitrosomonadales</taxon>
        <taxon>Sterolibacteriaceae</taxon>
        <taxon>Denitratisoma</taxon>
    </lineage>
</organism>
<evidence type="ECO:0000313" key="3">
    <source>
        <dbReference type="EMBL" id="CAB1370709.1"/>
    </source>
</evidence>
<dbReference type="RefSeq" id="WP_145769445.1">
    <property type="nucleotide sequence ID" value="NZ_LR778301.1"/>
</dbReference>
<dbReference type="PROSITE" id="PS50088">
    <property type="entry name" value="ANK_REPEAT"/>
    <property type="match status" value="4"/>
</dbReference>
<dbReference type="EMBL" id="LR778301">
    <property type="protein sequence ID" value="CAB1370709.1"/>
    <property type="molecule type" value="Genomic_DNA"/>
</dbReference>
<dbReference type="SUPFAM" id="SSF48403">
    <property type="entry name" value="Ankyrin repeat"/>
    <property type="match status" value="1"/>
</dbReference>
<dbReference type="PANTHER" id="PTHR24171">
    <property type="entry name" value="ANKYRIN REPEAT DOMAIN-CONTAINING PROTEIN 39-RELATED"/>
    <property type="match status" value="1"/>
</dbReference>
<dbReference type="SMART" id="SM00248">
    <property type="entry name" value="ANK"/>
    <property type="match status" value="5"/>
</dbReference>
<dbReference type="InterPro" id="IPR002110">
    <property type="entry name" value="Ankyrin_rpt"/>
</dbReference>
<accession>A0A6S6XXF4</accession>
<evidence type="ECO:0000256" key="2">
    <source>
        <dbReference type="ARBA" id="ARBA00023043"/>
    </source>
</evidence>
<dbReference type="OrthoDB" id="198309at2"/>
<evidence type="ECO:0000256" key="1">
    <source>
        <dbReference type="ARBA" id="ARBA00022737"/>
    </source>
</evidence>
<dbReference type="InterPro" id="IPR036770">
    <property type="entry name" value="Ankyrin_rpt-contain_sf"/>
</dbReference>
<protein>
    <submittedName>
        <fullName evidence="3">Uncharacterized protein</fullName>
    </submittedName>
</protein>
<dbReference type="Pfam" id="PF13637">
    <property type="entry name" value="Ank_4"/>
    <property type="match status" value="1"/>
</dbReference>